<protein>
    <submittedName>
        <fullName evidence="1">Uncharacterized protein</fullName>
    </submittedName>
</protein>
<dbReference type="EMBL" id="CNGE01001409">
    <property type="protein sequence ID" value="CKU11572.1"/>
    <property type="molecule type" value="Genomic_DNA"/>
</dbReference>
<accession>A0A655AW17</accession>
<organism evidence="1 2">
    <name type="scientific">Mycobacterium tuberculosis</name>
    <dbReference type="NCBI Taxonomy" id="1773"/>
    <lineage>
        <taxon>Bacteria</taxon>
        <taxon>Bacillati</taxon>
        <taxon>Actinomycetota</taxon>
        <taxon>Actinomycetes</taxon>
        <taxon>Mycobacteriales</taxon>
        <taxon>Mycobacteriaceae</taxon>
        <taxon>Mycobacterium</taxon>
        <taxon>Mycobacterium tuberculosis complex</taxon>
    </lineage>
</organism>
<sequence length="166" mass="17951">MRLLDTLDLFGIALGMAAFRPGRPSRTPAQLRTLLRRVSGVDAVIDKVTAAGSEVRYRRLLDAVAELEALAAQAKEIGGPIGEFLRDDDTVLARMAAAVDVALAVGLDVGPLDDPAAHLPRAVRWHRYSLDNGDMHRTCGADIARGSLRLWSLAGGMPLHRYRKSS</sequence>
<name>A0A655AW17_MYCTX</name>
<evidence type="ECO:0000313" key="1">
    <source>
        <dbReference type="EMBL" id="CKU11572.1"/>
    </source>
</evidence>
<proteinExistence type="predicted"/>
<dbReference type="AlphaFoldDB" id="A0A655AW17"/>
<reference evidence="1 2" key="1">
    <citation type="submission" date="2015-03" db="EMBL/GenBank/DDBJ databases">
        <authorList>
            <consortium name="Pathogen Informatics"/>
        </authorList>
    </citation>
    <scope>NUCLEOTIDE SEQUENCE [LARGE SCALE GENOMIC DNA]</scope>
    <source>
        <strain evidence="1 2">Bir 172</strain>
    </source>
</reference>
<gene>
    <name evidence="1" type="ORF">ERS027646_04499</name>
</gene>
<dbReference type="Proteomes" id="UP000048948">
    <property type="component" value="Unassembled WGS sequence"/>
</dbReference>
<evidence type="ECO:0000313" key="2">
    <source>
        <dbReference type="Proteomes" id="UP000048948"/>
    </source>
</evidence>